<dbReference type="InterPro" id="IPR057084">
    <property type="entry name" value="Int_N"/>
</dbReference>
<dbReference type="Pfam" id="PF00589">
    <property type="entry name" value="Phage_integrase"/>
    <property type="match status" value="1"/>
</dbReference>
<dbReference type="PANTHER" id="PTHR30349:SF93">
    <property type="entry name" value="FELS-2 PROPHAGE PROTEIN"/>
    <property type="match status" value="1"/>
</dbReference>
<keyword evidence="3" id="KW-0233">DNA recombination</keyword>
<dbReference type="Gene3D" id="1.10.443.10">
    <property type="entry name" value="Intergrase catalytic core"/>
    <property type="match status" value="1"/>
</dbReference>
<dbReference type="InterPro" id="IPR044068">
    <property type="entry name" value="CB"/>
</dbReference>
<reference evidence="8" key="1">
    <citation type="submission" date="2019-02" db="EMBL/GenBank/DDBJ databases">
        <authorList>
            <person name="Gruber-Vodicka R. H."/>
            <person name="Seah K. B. B."/>
        </authorList>
    </citation>
    <scope>NUCLEOTIDE SEQUENCE</scope>
    <source>
        <strain evidence="7">BECK_BZ163</strain>
        <strain evidence="9">BECK_BZ164</strain>
        <strain evidence="8">BECK_BZ165</strain>
    </source>
</reference>
<name>A0A450S7E6_9GAMM</name>
<evidence type="ECO:0000259" key="5">
    <source>
        <dbReference type="PROSITE" id="PS51898"/>
    </source>
</evidence>
<dbReference type="SUPFAM" id="SSF56349">
    <property type="entry name" value="DNA breaking-rejoining enzymes"/>
    <property type="match status" value="1"/>
</dbReference>
<dbReference type="PANTHER" id="PTHR30349">
    <property type="entry name" value="PHAGE INTEGRASE-RELATED"/>
    <property type="match status" value="1"/>
</dbReference>
<evidence type="ECO:0000313" key="7">
    <source>
        <dbReference type="EMBL" id="VFJ47484.1"/>
    </source>
</evidence>
<keyword evidence="1" id="KW-0229">DNA integration</keyword>
<dbReference type="GO" id="GO:0003677">
    <property type="term" value="F:DNA binding"/>
    <property type="evidence" value="ECO:0007669"/>
    <property type="project" value="UniProtKB-UniRule"/>
</dbReference>
<proteinExistence type="predicted"/>
<evidence type="ECO:0000259" key="6">
    <source>
        <dbReference type="PROSITE" id="PS51900"/>
    </source>
</evidence>
<evidence type="ECO:0000313" key="9">
    <source>
        <dbReference type="EMBL" id="VFK07874.1"/>
    </source>
</evidence>
<accession>A0A450S7E6</accession>
<dbReference type="InterPro" id="IPR011010">
    <property type="entry name" value="DNA_brk_join_enz"/>
</dbReference>
<dbReference type="EMBL" id="CAADEZ010000047">
    <property type="protein sequence ID" value="VFJ47484.1"/>
    <property type="molecule type" value="Genomic_DNA"/>
</dbReference>
<dbReference type="PROSITE" id="PS51898">
    <property type="entry name" value="TYR_RECOMBINASE"/>
    <property type="match status" value="1"/>
</dbReference>
<dbReference type="InterPro" id="IPR013762">
    <property type="entry name" value="Integrase-like_cat_sf"/>
</dbReference>
<gene>
    <name evidence="7" type="ORF">BECKFM1743A_GA0114220_1004719</name>
    <name evidence="9" type="ORF">BECKFM1743B_GA0114221_1005218</name>
    <name evidence="8" type="ORF">BECKFM1743C_GA0114222_100512</name>
</gene>
<evidence type="ECO:0000313" key="8">
    <source>
        <dbReference type="EMBL" id="VFJ47822.1"/>
    </source>
</evidence>
<dbReference type="GO" id="GO:0015074">
    <property type="term" value="P:DNA integration"/>
    <property type="evidence" value="ECO:0007669"/>
    <property type="project" value="UniProtKB-KW"/>
</dbReference>
<dbReference type="InterPro" id="IPR050090">
    <property type="entry name" value="Tyrosine_recombinase_XerCD"/>
</dbReference>
<dbReference type="EMBL" id="CAADFL010000052">
    <property type="protein sequence ID" value="VFK07874.1"/>
    <property type="molecule type" value="Genomic_DNA"/>
</dbReference>
<evidence type="ECO:0000256" key="2">
    <source>
        <dbReference type="ARBA" id="ARBA00023125"/>
    </source>
</evidence>
<evidence type="ECO:0000256" key="3">
    <source>
        <dbReference type="ARBA" id="ARBA00023172"/>
    </source>
</evidence>
<evidence type="ECO:0000256" key="4">
    <source>
        <dbReference type="PROSITE-ProRule" id="PRU01248"/>
    </source>
</evidence>
<sequence>MASDSGIRKLADGRYMVDIRPEGRAGPRYRHIWPTRREARQDKNRILAKADAGKDWKPAKPDTRRLQDLIEEWHRLHGETLKGAANRKRQLDLICRGLGNPMASAFCAADFLRYRKTLLDRGVSENTCNHYLVYLKGVFNFLSRLGSWPDANPIGQIAPLKFDESQVAYLDTGAIRSLLSALRDAGDRDTLVITRICLATGARWGEAQTLEAERVKDGFIHFVGTKSGRARAVPIGAGLERDIKEGKGETGRLFPGDHVKKFSRALQRAGITLPKGQRSHVLRHSFAVHFMRRRGNILDLQRILGHASLQMTLRYTGYHPDYLADAITKNPLAELEPSEQGD</sequence>
<dbReference type="PROSITE" id="PS51900">
    <property type="entry name" value="CB"/>
    <property type="match status" value="1"/>
</dbReference>
<dbReference type="GO" id="GO:0006310">
    <property type="term" value="P:DNA recombination"/>
    <property type="evidence" value="ECO:0007669"/>
    <property type="project" value="UniProtKB-KW"/>
</dbReference>
<feature type="domain" description="Core-binding (CB)" evidence="6">
    <location>
        <begin position="64"/>
        <end position="143"/>
    </location>
</feature>
<organism evidence="8">
    <name type="scientific">Candidatus Kentrum sp. FM</name>
    <dbReference type="NCBI Taxonomy" id="2126340"/>
    <lineage>
        <taxon>Bacteria</taxon>
        <taxon>Pseudomonadati</taxon>
        <taxon>Pseudomonadota</taxon>
        <taxon>Gammaproteobacteria</taxon>
        <taxon>Candidatus Kentrum</taxon>
    </lineage>
</organism>
<dbReference type="CDD" id="cd00796">
    <property type="entry name" value="INT_Rci_Hp1_C"/>
    <property type="match status" value="1"/>
</dbReference>
<feature type="domain" description="Tyr recombinase" evidence="5">
    <location>
        <begin position="165"/>
        <end position="330"/>
    </location>
</feature>
<evidence type="ECO:0000256" key="1">
    <source>
        <dbReference type="ARBA" id="ARBA00022908"/>
    </source>
</evidence>
<protein>
    <submittedName>
        <fullName evidence="8">Site-specific recombinase XerD</fullName>
    </submittedName>
</protein>
<keyword evidence="2 4" id="KW-0238">DNA-binding</keyword>
<dbReference type="AlphaFoldDB" id="A0A450S7E6"/>
<dbReference type="EMBL" id="CAADFA010000051">
    <property type="protein sequence ID" value="VFJ47822.1"/>
    <property type="molecule type" value="Genomic_DNA"/>
</dbReference>
<dbReference type="Pfam" id="PF24624">
    <property type="entry name" value="Int_N"/>
    <property type="match status" value="1"/>
</dbReference>
<dbReference type="InterPro" id="IPR002104">
    <property type="entry name" value="Integrase_catalytic"/>
</dbReference>